<dbReference type="Proteomes" id="UP000323142">
    <property type="component" value="Unassembled WGS sequence"/>
</dbReference>
<gene>
    <name evidence="1" type="ORF">F0L46_13100</name>
</gene>
<evidence type="ECO:0000313" key="1">
    <source>
        <dbReference type="EMBL" id="KAA2236920.1"/>
    </source>
</evidence>
<reference evidence="1 2" key="2">
    <citation type="submission" date="2019-09" db="EMBL/GenBank/DDBJ databases">
        <authorList>
            <person name="Jin C."/>
        </authorList>
    </citation>
    <scope>NUCLEOTIDE SEQUENCE [LARGE SCALE GENOMIC DNA]</scope>
    <source>
        <strain evidence="1 2">BN140002</strain>
    </source>
</reference>
<dbReference type="PANTHER" id="PTHR39327:SF1">
    <property type="entry name" value="BLR5470 PROTEIN"/>
    <property type="match status" value="1"/>
</dbReference>
<dbReference type="OrthoDB" id="7206808at2"/>
<reference evidence="1 2" key="1">
    <citation type="submission" date="2019-09" db="EMBL/GenBank/DDBJ databases">
        <title>Salinarimonas rosea gen. nov., sp. nov., a new member of the a-2 subgroup of the Proteobacteria.</title>
        <authorList>
            <person name="Liu J."/>
        </authorList>
    </citation>
    <scope>NUCLEOTIDE SEQUENCE [LARGE SCALE GENOMIC DNA]</scope>
    <source>
        <strain evidence="1 2">BN140002</strain>
    </source>
</reference>
<comment type="caution">
    <text evidence="1">The sequence shown here is derived from an EMBL/GenBank/DDBJ whole genome shotgun (WGS) entry which is preliminary data.</text>
</comment>
<organism evidence="1 2">
    <name type="scientific">Salinarimonas soli</name>
    <dbReference type="NCBI Taxonomy" id="1638099"/>
    <lineage>
        <taxon>Bacteria</taxon>
        <taxon>Pseudomonadati</taxon>
        <taxon>Pseudomonadota</taxon>
        <taxon>Alphaproteobacteria</taxon>
        <taxon>Hyphomicrobiales</taxon>
        <taxon>Salinarimonadaceae</taxon>
        <taxon>Salinarimonas</taxon>
    </lineage>
</organism>
<dbReference type="PANTHER" id="PTHR39327">
    <property type="match status" value="1"/>
</dbReference>
<dbReference type="Gene3D" id="3.10.620.30">
    <property type="match status" value="1"/>
</dbReference>
<name>A0A5B2VEQ0_9HYPH</name>
<dbReference type="EMBL" id="VUOA01000022">
    <property type="protein sequence ID" value="KAA2236920.1"/>
    <property type="molecule type" value="Genomic_DNA"/>
</dbReference>
<protein>
    <submittedName>
        <fullName evidence="1">Transglutaminase-like cysteine peptidase</fullName>
    </submittedName>
</protein>
<proteinExistence type="predicted"/>
<accession>A0A5B2VEQ0</accession>
<dbReference type="AlphaFoldDB" id="A0A5B2VEQ0"/>
<dbReference type="RefSeq" id="WP_149818196.1">
    <property type="nucleotide sequence ID" value="NZ_VUOA01000022.1"/>
</dbReference>
<evidence type="ECO:0000313" key="2">
    <source>
        <dbReference type="Proteomes" id="UP000323142"/>
    </source>
</evidence>
<dbReference type="InterPro" id="IPR010319">
    <property type="entry name" value="Transglutaminase-like_Cys_pept"/>
</dbReference>
<keyword evidence="2" id="KW-1185">Reference proteome</keyword>
<dbReference type="Pfam" id="PF06035">
    <property type="entry name" value="Peptidase_C93"/>
    <property type="match status" value="1"/>
</dbReference>
<sequence length="218" mass="23801">MTTSAPGIRHFHRISRLPIIAALIVSGTKALAVPFPVHRPQPPLPRASGMNEGERVLAPTAFVRFCLRKPTECTSVGSGGSVPIDPQAVRDLIEVNRSVNQSIRPIRKSAFAGVGTWEVGPHAGDCNDYAVTKRHHLIQRGWPAGALLLTEVETSWGEAHLVLTVRTSNGDYVLDNLSAAVRPWSATDYRWVRRQSAADANTWVSLTAVSRNTTVERI</sequence>